<dbReference type="GeneID" id="80818306"/>
<evidence type="ECO:0000256" key="2">
    <source>
        <dbReference type="ARBA" id="ARBA00022670"/>
    </source>
</evidence>
<proteinExistence type="inferred from homology"/>
<dbReference type="PRINTS" id="PR00839">
    <property type="entry name" value="V8PROTEASE"/>
</dbReference>
<dbReference type="PANTHER" id="PTHR15462">
    <property type="entry name" value="SERINE PROTEASE"/>
    <property type="match status" value="1"/>
</dbReference>
<accession>A0A975ZNC4</accession>
<dbReference type="RefSeq" id="WP_083416014.1">
    <property type="nucleotide sequence ID" value="NZ_CATLQZ010000002.1"/>
</dbReference>
<keyword evidence="5 6" id="KW-0720">Serine protease</keyword>
<dbReference type="Proteomes" id="UP000182932">
    <property type="component" value="Unassembled WGS sequence"/>
</dbReference>
<feature type="chain" id="PRO_5038157172" description="Serine protease" evidence="6">
    <location>
        <begin position="20"/>
        <end position="260"/>
    </location>
</feature>
<evidence type="ECO:0000256" key="4">
    <source>
        <dbReference type="ARBA" id="ARBA00022801"/>
    </source>
</evidence>
<comment type="similarity">
    <text evidence="1 6">Belongs to the peptidase S1B family.</text>
</comment>
<feature type="signal peptide" evidence="6">
    <location>
        <begin position="1"/>
        <end position="19"/>
    </location>
</feature>
<evidence type="ECO:0000259" key="7">
    <source>
        <dbReference type="PROSITE" id="PS50240"/>
    </source>
</evidence>
<dbReference type="Pfam" id="PF00089">
    <property type="entry name" value="Trypsin"/>
    <property type="match status" value="1"/>
</dbReference>
<dbReference type="SUPFAM" id="SSF50494">
    <property type="entry name" value="Trypsin-like serine proteases"/>
    <property type="match status" value="1"/>
</dbReference>
<protein>
    <recommendedName>
        <fullName evidence="6">Serine protease</fullName>
        <ecNumber evidence="6">3.4.21.-</ecNumber>
    </recommendedName>
</protein>
<dbReference type="InterPro" id="IPR009003">
    <property type="entry name" value="Peptidase_S1_PA"/>
</dbReference>
<evidence type="ECO:0000256" key="5">
    <source>
        <dbReference type="ARBA" id="ARBA00022825"/>
    </source>
</evidence>
<dbReference type="InterPro" id="IPR043504">
    <property type="entry name" value="Peptidase_S1_PA_chymotrypsin"/>
</dbReference>
<dbReference type="GO" id="GO:0006508">
    <property type="term" value="P:proteolysis"/>
    <property type="evidence" value="ECO:0007669"/>
    <property type="project" value="UniProtKB-KW"/>
</dbReference>
<dbReference type="AlphaFoldDB" id="A0A975ZNC4"/>
<evidence type="ECO:0000256" key="6">
    <source>
        <dbReference type="RuleBase" id="RU004296"/>
    </source>
</evidence>
<comment type="caution">
    <text evidence="8">The sequence shown here is derived from an EMBL/GenBank/DDBJ whole genome shotgun (WGS) entry which is preliminary data.</text>
</comment>
<dbReference type="Gene3D" id="2.40.10.10">
    <property type="entry name" value="Trypsin-like serine proteases"/>
    <property type="match status" value="2"/>
</dbReference>
<evidence type="ECO:0000313" key="8">
    <source>
        <dbReference type="EMBL" id="SEJ45851.1"/>
    </source>
</evidence>
<keyword evidence="2 6" id="KW-0645">Protease</keyword>
<name>A0A975ZNC4_9RHOB</name>
<dbReference type="EC" id="3.4.21.-" evidence="6"/>
<evidence type="ECO:0000313" key="9">
    <source>
        <dbReference type="Proteomes" id="UP000182932"/>
    </source>
</evidence>
<dbReference type="InterPro" id="IPR050966">
    <property type="entry name" value="Glutamyl_endopeptidase"/>
</dbReference>
<dbReference type="SMART" id="SM00020">
    <property type="entry name" value="Tryp_SPc"/>
    <property type="match status" value="1"/>
</dbReference>
<dbReference type="PROSITE" id="PS50240">
    <property type="entry name" value="TRYPSIN_DOM"/>
    <property type="match status" value="1"/>
</dbReference>
<gene>
    <name evidence="8" type="ORF">SAMN04487940_10649</name>
</gene>
<evidence type="ECO:0000256" key="1">
    <source>
        <dbReference type="ARBA" id="ARBA00008764"/>
    </source>
</evidence>
<keyword evidence="4 6" id="KW-0378">Hydrolase</keyword>
<dbReference type="GO" id="GO:0004252">
    <property type="term" value="F:serine-type endopeptidase activity"/>
    <property type="evidence" value="ECO:0007669"/>
    <property type="project" value="InterPro"/>
</dbReference>
<dbReference type="InterPro" id="IPR001254">
    <property type="entry name" value="Trypsin_dom"/>
</dbReference>
<evidence type="ECO:0000256" key="3">
    <source>
        <dbReference type="ARBA" id="ARBA00022729"/>
    </source>
</evidence>
<dbReference type="EMBL" id="FNYY01000006">
    <property type="protein sequence ID" value="SEJ45851.1"/>
    <property type="molecule type" value="Genomic_DNA"/>
</dbReference>
<reference evidence="8 9" key="1">
    <citation type="submission" date="2016-10" db="EMBL/GenBank/DDBJ databases">
        <authorList>
            <person name="Varghese N."/>
            <person name="Submissions S."/>
        </authorList>
    </citation>
    <scope>NUCLEOTIDE SEQUENCE [LARGE SCALE GENOMIC DNA]</scope>
    <source>
        <strain evidence="8 9">FF3</strain>
    </source>
</reference>
<dbReference type="InterPro" id="IPR018114">
    <property type="entry name" value="TRYPSIN_HIS"/>
</dbReference>
<keyword evidence="3 6" id="KW-0732">Signal</keyword>
<dbReference type="PANTHER" id="PTHR15462:SF8">
    <property type="entry name" value="SERINE PROTEASE"/>
    <property type="match status" value="1"/>
</dbReference>
<sequence>MRILFLLFAALLSATAAWADIHRLRQLNTGDESRGWEAVGRIDFDTSGFCTGVLVAPDLVLTAGHCLYDKTTGRKFTASEIRFSAGLRNGRASAYRAVKHAVLHPRYRFSRNTDAAQVRNDVALLQLARPIRTTEVAPFDTAGRPGPGARISVVSYAHDRAEAPSLQEACEVVDRRRGVLVMSCDADFGASGAPVFSLASGEPQIVSLISAKAESNGTPVSLGTSLAEPLAVLMVELKAQSLFRQASDRTRPGGAKFIRP</sequence>
<feature type="domain" description="Peptidase S1" evidence="7">
    <location>
        <begin position="11"/>
        <end position="260"/>
    </location>
</feature>
<dbReference type="PROSITE" id="PS00134">
    <property type="entry name" value="TRYPSIN_HIS"/>
    <property type="match status" value="1"/>
</dbReference>
<organism evidence="8 9">
    <name type="scientific">Marinovum algicola</name>
    <dbReference type="NCBI Taxonomy" id="42444"/>
    <lineage>
        <taxon>Bacteria</taxon>
        <taxon>Pseudomonadati</taxon>
        <taxon>Pseudomonadota</taxon>
        <taxon>Alphaproteobacteria</taxon>
        <taxon>Rhodobacterales</taxon>
        <taxon>Roseobacteraceae</taxon>
        <taxon>Marinovum</taxon>
    </lineage>
</organism>
<dbReference type="InterPro" id="IPR008256">
    <property type="entry name" value="Peptidase_S1B"/>
</dbReference>
<keyword evidence="9" id="KW-1185">Reference proteome</keyword>